<dbReference type="GO" id="GO:0006508">
    <property type="term" value="P:proteolysis"/>
    <property type="evidence" value="ECO:0007669"/>
    <property type="project" value="UniProtKB-KW"/>
</dbReference>
<keyword evidence="8" id="KW-0456">Lyase</keyword>
<evidence type="ECO:0000256" key="6">
    <source>
        <dbReference type="ARBA" id="ARBA00023124"/>
    </source>
</evidence>
<keyword evidence="7" id="KW-0238">DNA-binding</keyword>
<protein>
    <recommendedName>
        <fullName evidence="2">Abasic site processing protein HMCES</fullName>
    </recommendedName>
    <alternativeName>
        <fullName evidence="9">Embryonic stem cell-specific 5-hydroxymethylcytosine-binding protein</fullName>
    </alternativeName>
    <alternativeName>
        <fullName evidence="10">Peptidase HMCES</fullName>
    </alternativeName>
    <alternativeName>
        <fullName evidence="11">SRAP domain-containing protein 1</fullName>
    </alternativeName>
</protein>
<keyword evidence="3" id="KW-0645">Protease</keyword>
<keyword evidence="6" id="KW-0190">Covalent protein-DNA linkage</keyword>
<dbReference type="AlphaFoldDB" id="A0A1B6D327"/>
<name>A0A1B6D327_9HEMI</name>
<evidence type="ECO:0000256" key="2">
    <source>
        <dbReference type="ARBA" id="ARBA00015888"/>
    </source>
</evidence>
<reference evidence="12" key="1">
    <citation type="submission" date="2015-12" db="EMBL/GenBank/DDBJ databases">
        <title>De novo transcriptome assembly of four potential Pierce s Disease insect vectors from Arizona vineyards.</title>
        <authorList>
            <person name="Tassone E.E."/>
        </authorList>
    </citation>
    <scope>NUCLEOTIDE SEQUENCE</scope>
</reference>
<dbReference type="PANTHER" id="PTHR13604:SF0">
    <property type="entry name" value="ABASIC SITE PROCESSING PROTEIN HMCES"/>
    <property type="match status" value="1"/>
</dbReference>
<comment type="similarity">
    <text evidence="1">Belongs to the SOS response-associated peptidase family.</text>
</comment>
<organism evidence="12">
    <name type="scientific">Clastoptera arizonana</name>
    <name type="common">Arizona spittle bug</name>
    <dbReference type="NCBI Taxonomy" id="38151"/>
    <lineage>
        <taxon>Eukaryota</taxon>
        <taxon>Metazoa</taxon>
        <taxon>Ecdysozoa</taxon>
        <taxon>Arthropoda</taxon>
        <taxon>Hexapoda</taxon>
        <taxon>Insecta</taxon>
        <taxon>Pterygota</taxon>
        <taxon>Neoptera</taxon>
        <taxon>Paraneoptera</taxon>
        <taxon>Hemiptera</taxon>
        <taxon>Auchenorrhyncha</taxon>
        <taxon>Cercopoidea</taxon>
        <taxon>Clastopteridae</taxon>
        <taxon>Clastoptera</taxon>
    </lineage>
</organism>
<keyword evidence="4" id="KW-0227">DNA damage</keyword>
<evidence type="ECO:0000256" key="7">
    <source>
        <dbReference type="ARBA" id="ARBA00023125"/>
    </source>
</evidence>
<dbReference type="GO" id="GO:0008233">
    <property type="term" value="F:peptidase activity"/>
    <property type="evidence" value="ECO:0007669"/>
    <property type="project" value="UniProtKB-KW"/>
</dbReference>
<evidence type="ECO:0000256" key="8">
    <source>
        <dbReference type="ARBA" id="ARBA00023239"/>
    </source>
</evidence>
<dbReference type="InterPro" id="IPR036590">
    <property type="entry name" value="SRAP-like"/>
</dbReference>
<evidence type="ECO:0000256" key="9">
    <source>
        <dbReference type="ARBA" id="ARBA00030390"/>
    </source>
</evidence>
<dbReference type="Pfam" id="PF02586">
    <property type="entry name" value="SRAP"/>
    <property type="match status" value="1"/>
</dbReference>
<dbReference type="SUPFAM" id="SSF143081">
    <property type="entry name" value="BB1717-like"/>
    <property type="match status" value="1"/>
</dbReference>
<dbReference type="GO" id="GO:0106300">
    <property type="term" value="P:protein-DNA covalent cross-linking repair"/>
    <property type="evidence" value="ECO:0007669"/>
    <property type="project" value="InterPro"/>
</dbReference>
<accession>A0A1B6D327</accession>
<dbReference type="PANTHER" id="PTHR13604">
    <property type="entry name" value="DC12-RELATED"/>
    <property type="match status" value="1"/>
</dbReference>
<keyword evidence="5" id="KW-0378">Hydrolase</keyword>
<gene>
    <name evidence="12" type="ORF">g.12834</name>
</gene>
<evidence type="ECO:0000256" key="4">
    <source>
        <dbReference type="ARBA" id="ARBA00022763"/>
    </source>
</evidence>
<evidence type="ECO:0000256" key="10">
    <source>
        <dbReference type="ARBA" id="ARBA00030898"/>
    </source>
</evidence>
<sequence>MCGRISCHMCKEDCIKATRYYDEAKQNYESPEWYESPNCPMKFNPSPNIAPTDISPVLISGDHYNKETKRVLQPMMFGMIPHWHKGDYKTHKLSTNNCRIEGINSSKLFNIPLKLGQRCVVVCDGYYEWQAKNSGQSKQPYFVYTSQKNIQEKDPNCPEKLDEDSTEHGPTVLMMAGLYDKWTNIKGEEFFSYSVITMESNNTLSWLHHRMPAILQSEEDISKWLDFKHVGSDDALQHLRPVECVTWHPVSTLVNNSKNKDTKCNKPIDLKKPSASSTFMDSWLRKSDQTKRSSDFDELCVLKKSKKE</sequence>
<dbReference type="InterPro" id="IPR003738">
    <property type="entry name" value="SRAP"/>
</dbReference>
<evidence type="ECO:0000256" key="5">
    <source>
        <dbReference type="ARBA" id="ARBA00022801"/>
    </source>
</evidence>
<evidence type="ECO:0000256" key="3">
    <source>
        <dbReference type="ARBA" id="ARBA00022670"/>
    </source>
</evidence>
<evidence type="ECO:0000256" key="1">
    <source>
        <dbReference type="ARBA" id="ARBA00008136"/>
    </source>
</evidence>
<dbReference type="Gene3D" id="3.90.1680.10">
    <property type="entry name" value="SOS response associated peptidase-like"/>
    <property type="match status" value="1"/>
</dbReference>
<dbReference type="GO" id="GO:0016829">
    <property type="term" value="F:lyase activity"/>
    <property type="evidence" value="ECO:0007669"/>
    <property type="project" value="UniProtKB-KW"/>
</dbReference>
<dbReference type="GO" id="GO:0003697">
    <property type="term" value="F:single-stranded DNA binding"/>
    <property type="evidence" value="ECO:0007669"/>
    <property type="project" value="InterPro"/>
</dbReference>
<evidence type="ECO:0000313" key="12">
    <source>
        <dbReference type="EMBL" id="JAS20084.1"/>
    </source>
</evidence>
<proteinExistence type="inferred from homology"/>
<evidence type="ECO:0000256" key="11">
    <source>
        <dbReference type="ARBA" id="ARBA00031130"/>
    </source>
</evidence>
<dbReference type="EMBL" id="GEDC01017214">
    <property type="protein sequence ID" value="JAS20084.1"/>
    <property type="molecule type" value="Transcribed_RNA"/>
</dbReference>